<keyword evidence="3" id="KW-1185">Reference proteome</keyword>
<dbReference type="NCBIfam" id="TIGR03960">
    <property type="entry name" value="rSAM_fuse_unch"/>
    <property type="match status" value="1"/>
</dbReference>
<dbReference type="SUPFAM" id="SSF102114">
    <property type="entry name" value="Radical SAM enzymes"/>
    <property type="match status" value="1"/>
</dbReference>
<evidence type="ECO:0000313" key="3">
    <source>
        <dbReference type="Proteomes" id="UP000263486"/>
    </source>
</evidence>
<dbReference type="Pfam" id="PF19864">
    <property type="entry name" value="Radical_SAM_N2"/>
    <property type="match status" value="1"/>
</dbReference>
<dbReference type="Pfam" id="PF04055">
    <property type="entry name" value="Radical_SAM"/>
    <property type="match status" value="1"/>
</dbReference>
<protein>
    <submittedName>
        <fullName evidence="2">TIGR03960 family B12-binding radical SAM protein</fullName>
    </submittedName>
</protein>
<dbReference type="InterPro" id="IPR045784">
    <property type="entry name" value="Radical_SAM_N2"/>
</dbReference>
<evidence type="ECO:0000313" key="2">
    <source>
        <dbReference type="EMBL" id="REI42626.1"/>
    </source>
</evidence>
<dbReference type="RefSeq" id="WP_114641250.1">
    <property type="nucleotide sequence ID" value="NZ_JAACIO010000003.1"/>
</dbReference>
<feature type="domain" description="Radical SAM core" evidence="1">
    <location>
        <begin position="231"/>
        <end position="459"/>
    </location>
</feature>
<accession>A0ABX9KKS8</accession>
<gene>
    <name evidence="2" type="ORF">DYH56_02345</name>
</gene>
<dbReference type="PANTHER" id="PTHR42731">
    <property type="entry name" value="SLL1084 PROTEIN"/>
    <property type="match status" value="1"/>
</dbReference>
<evidence type="ECO:0000259" key="1">
    <source>
        <dbReference type="PROSITE" id="PS51918"/>
    </source>
</evidence>
<dbReference type="Gene3D" id="3.30.750.210">
    <property type="match status" value="1"/>
</dbReference>
<dbReference type="EMBL" id="QUAJ01000003">
    <property type="protein sequence ID" value="REI42626.1"/>
    <property type="molecule type" value="Genomic_DNA"/>
</dbReference>
<dbReference type="PANTHER" id="PTHR42731:SF1">
    <property type="entry name" value="RADICAL SAM DOMAIN PROTEIN"/>
    <property type="match status" value="1"/>
</dbReference>
<dbReference type="PROSITE" id="PS51918">
    <property type="entry name" value="RADICAL_SAM"/>
    <property type="match status" value="1"/>
</dbReference>
<dbReference type="Proteomes" id="UP000263486">
    <property type="component" value="Unassembled WGS sequence"/>
</dbReference>
<dbReference type="SFLD" id="SFLDG01082">
    <property type="entry name" value="B12-binding_domain_containing"/>
    <property type="match status" value="1"/>
</dbReference>
<dbReference type="InterPro" id="IPR006638">
    <property type="entry name" value="Elp3/MiaA/NifB-like_rSAM"/>
</dbReference>
<dbReference type="InterPro" id="IPR023862">
    <property type="entry name" value="CHP03960_rSAM"/>
</dbReference>
<dbReference type="InterPro" id="IPR058240">
    <property type="entry name" value="rSAM_sf"/>
</dbReference>
<sequence length="593" mass="67622">MTMIDIEKYLLSVEKPVQYMGNEVNSVHKSEYKANMCLFFPDIYEVGMSNLGIRILYDILNKVDGFSLERGFSPQEDMEAVMRENNIPMFSLESRTPLKEFDVVGFSLSYEMSYTNVLNALDLAGIPFRADDRTEDDPLIMAGGTCTVNPAPMSKFVDYFVIGDGEDVMPEIAKIFVANSHKTKAEKLELIKDIDGVYIPKLHKDKKIKKAVVHNLDNTEFYTDQIVPFVNIVHDRVSVEIQRGCTRGCRFCQAGYTYRPVRERTLEKNLALIEKTLKSTGYNEVSLSSLSSSDYSKINPLLSNLQKKHGDNNLSIGLPSLRMNPYSVEVAEQIQSGKKTGFTFAPEAGTQRMRDVINKGVTEEDILQTAVAAVKAGWATLKFYFMIGLPFETDEDLKGMHELVMKVVKACKPFTKKLNITVSVSNFVPKPHTPFQWAEQMNIAEMERKHQLLKDIFYRARHTTLKMHFREKSYLEGFLSRGDEKISDLLENVWKKGAKLEDHGRNFQFSRWKEAIDELNLDEKDYLGEKSTHAELPWHMVDIGVSDKFYIDELKKAEELALTPDCRDKCTGCGMKGRIKECGELISDNLKKK</sequence>
<dbReference type="Gene3D" id="3.30.750.200">
    <property type="match status" value="1"/>
</dbReference>
<name>A0ABX9KKS8_9FUSO</name>
<dbReference type="InterPro" id="IPR007197">
    <property type="entry name" value="rSAM"/>
</dbReference>
<organism evidence="2 3">
    <name type="scientific">Psychrilyobacter piezotolerans</name>
    <dbReference type="NCBI Taxonomy" id="2293438"/>
    <lineage>
        <taxon>Bacteria</taxon>
        <taxon>Fusobacteriati</taxon>
        <taxon>Fusobacteriota</taxon>
        <taxon>Fusobacteriia</taxon>
        <taxon>Fusobacteriales</taxon>
        <taxon>Fusobacteriaceae</taxon>
        <taxon>Psychrilyobacter</taxon>
    </lineage>
</organism>
<dbReference type="CDD" id="cd01335">
    <property type="entry name" value="Radical_SAM"/>
    <property type="match status" value="1"/>
</dbReference>
<proteinExistence type="predicted"/>
<comment type="caution">
    <text evidence="2">The sequence shown here is derived from an EMBL/GenBank/DDBJ whole genome shotgun (WGS) entry which is preliminary data.</text>
</comment>
<reference evidence="2 3" key="1">
    <citation type="submission" date="2018-08" db="EMBL/GenBank/DDBJ databases">
        <title>Draft genome sequence of Psychrilyobacter sp. strain SD5 isolated from Black Sea water.</title>
        <authorList>
            <person name="Yadav S."/>
            <person name="Villanueva L."/>
            <person name="Damste J.S.S."/>
        </authorList>
    </citation>
    <scope>NUCLEOTIDE SEQUENCE [LARGE SCALE GENOMIC DNA]</scope>
    <source>
        <strain evidence="2 3">SD5</strain>
    </source>
</reference>
<dbReference type="SMART" id="SM00729">
    <property type="entry name" value="Elp3"/>
    <property type="match status" value="1"/>
</dbReference>
<dbReference type="SFLD" id="SFLDS00029">
    <property type="entry name" value="Radical_SAM"/>
    <property type="match status" value="1"/>
</dbReference>